<dbReference type="SUPFAM" id="SSF88723">
    <property type="entry name" value="PIN domain-like"/>
    <property type="match status" value="1"/>
</dbReference>
<evidence type="ECO:0000259" key="1">
    <source>
        <dbReference type="Pfam" id="PF01850"/>
    </source>
</evidence>
<dbReference type="EMBL" id="JBIGHW010000008">
    <property type="protein sequence ID" value="MFG6442083.1"/>
    <property type="molecule type" value="Genomic_DNA"/>
</dbReference>
<dbReference type="InterPro" id="IPR029060">
    <property type="entry name" value="PIN-like_dom_sf"/>
</dbReference>
<organism evidence="2 3">
    <name type="scientific">Pelomonas margarita</name>
    <dbReference type="NCBI Taxonomy" id="3299031"/>
    <lineage>
        <taxon>Bacteria</taxon>
        <taxon>Pseudomonadati</taxon>
        <taxon>Pseudomonadota</taxon>
        <taxon>Betaproteobacteria</taxon>
        <taxon>Burkholderiales</taxon>
        <taxon>Sphaerotilaceae</taxon>
        <taxon>Roseateles</taxon>
    </lineage>
</organism>
<sequence length="148" mass="16462">MNFTAPVFVDTSVLLFSEDGARPAEREQVLVWLRTLWATRTGRVSVQVLNDFYLLATQRVNPPMPQGDVRAEVRRYQHWRPWGADQATVESAWSLESRFGLPFADALVVASAKAQGCTRLLSLALPHEAQYDSVQVLNPLVASVPTAP</sequence>
<name>A0ABW7FL65_9BURK</name>
<gene>
    <name evidence="2" type="ORF">ACG0Z3_15465</name>
</gene>
<evidence type="ECO:0000313" key="2">
    <source>
        <dbReference type="EMBL" id="MFG6442083.1"/>
    </source>
</evidence>
<evidence type="ECO:0000313" key="3">
    <source>
        <dbReference type="Proteomes" id="UP001606301"/>
    </source>
</evidence>
<dbReference type="CDD" id="cd18692">
    <property type="entry name" value="PIN_VapC-like"/>
    <property type="match status" value="1"/>
</dbReference>
<reference evidence="2 3" key="1">
    <citation type="submission" date="2024-08" db="EMBL/GenBank/DDBJ databases">
        <authorList>
            <person name="Lu H."/>
        </authorList>
    </citation>
    <scope>NUCLEOTIDE SEQUENCE [LARGE SCALE GENOMIC DNA]</scope>
    <source>
        <strain evidence="2 3">LKC17W</strain>
    </source>
</reference>
<feature type="domain" description="PIN" evidence="1">
    <location>
        <begin position="7"/>
        <end position="120"/>
    </location>
</feature>
<dbReference type="RefSeq" id="WP_394398963.1">
    <property type="nucleotide sequence ID" value="NZ_JBIGHW010000008.1"/>
</dbReference>
<comment type="caution">
    <text evidence="2">The sequence shown here is derived from an EMBL/GenBank/DDBJ whole genome shotgun (WGS) entry which is preliminary data.</text>
</comment>
<dbReference type="Proteomes" id="UP001606301">
    <property type="component" value="Unassembled WGS sequence"/>
</dbReference>
<accession>A0ABW7FL65</accession>
<dbReference type="Pfam" id="PF01850">
    <property type="entry name" value="PIN"/>
    <property type="match status" value="1"/>
</dbReference>
<dbReference type="InterPro" id="IPR002716">
    <property type="entry name" value="PIN_dom"/>
</dbReference>
<proteinExistence type="predicted"/>
<keyword evidence="3" id="KW-1185">Reference proteome</keyword>
<protein>
    <submittedName>
        <fullName evidence="2">PIN domain-containing protein</fullName>
    </submittedName>
</protein>